<feature type="compositionally biased region" description="Basic and acidic residues" evidence="1">
    <location>
        <begin position="12"/>
        <end position="33"/>
    </location>
</feature>
<dbReference type="Proteomes" id="UP000028480">
    <property type="component" value="Unassembled WGS sequence"/>
</dbReference>
<gene>
    <name evidence="2" type="ORF">XBI1_1940006</name>
</gene>
<dbReference type="AlphaFoldDB" id="A0A077QH06"/>
<sequence length="42" mass="5014">MPRQRFAPSRPSSDHPEPGRPRWQRAELFDRKRPANPIFTLN</sequence>
<reference evidence="2" key="1">
    <citation type="submission" date="2013-07" db="EMBL/GenBank/DDBJ databases">
        <title>Sub-species coevolution in mutualistic symbiosis.</title>
        <authorList>
            <person name="Murfin K."/>
            <person name="Klassen J."/>
            <person name="Lee M."/>
            <person name="Forst S."/>
            <person name="Stock P."/>
            <person name="Goodrich-Blair H."/>
        </authorList>
    </citation>
    <scope>NUCLEOTIDE SEQUENCE [LARGE SCALE GENOMIC DNA]</scope>
    <source>
        <strain evidence="2">Intermedium</strain>
    </source>
</reference>
<organism evidence="2 3">
    <name type="scientific">Xenorhabdus bovienii str. Intermedium</name>
    <dbReference type="NCBI Taxonomy" id="1379677"/>
    <lineage>
        <taxon>Bacteria</taxon>
        <taxon>Pseudomonadati</taxon>
        <taxon>Pseudomonadota</taxon>
        <taxon>Gammaproteobacteria</taxon>
        <taxon>Enterobacterales</taxon>
        <taxon>Morganellaceae</taxon>
        <taxon>Xenorhabdus</taxon>
    </lineage>
</organism>
<feature type="region of interest" description="Disordered" evidence="1">
    <location>
        <begin position="1"/>
        <end position="42"/>
    </location>
</feature>
<proteinExistence type="predicted"/>
<evidence type="ECO:0000256" key="1">
    <source>
        <dbReference type="SAM" id="MobiDB-lite"/>
    </source>
</evidence>
<accession>A0A077QH06</accession>
<dbReference type="HOGENOM" id="CLU_3259899_0_0_6"/>
<evidence type="ECO:0000313" key="2">
    <source>
        <dbReference type="EMBL" id="CDH32375.1"/>
    </source>
</evidence>
<comment type="caution">
    <text evidence="2">The sequence shown here is derived from an EMBL/GenBank/DDBJ whole genome shotgun (WGS) entry which is preliminary data.</text>
</comment>
<protein>
    <submittedName>
        <fullName evidence="2">Uncharacterized protein</fullName>
    </submittedName>
</protein>
<dbReference type="EMBL" id="CBTB010000106">
    <property type="protein sequence ID" value="CDH32375.1"/>
    <property type="molecule type" value="Genomic_DNA"/>
</dbReference>
<name>A0A077QH06_XENBV</name>
<evidence type="ECO:0000313" key="3">
    <source>
        <dbReference type="Proteomes" id="UP000028480"/>
    </source>
</evidence>